<dbReference type="EMBL" id="JADBJN010000002">
    <property type="protein sequence ID" value="KAG5675268.1"/>
    <property type="molecule type" value="Genomic_DNA"/>
</dbReference>
<gene>
    <name evidence="5" type="ORF">PVAND_005182</name>
</gene>
<keyword evidence="6" id="KW-1185">Reference proteome</keyword>
<reference evidence="5" key="1">
    <citation type="submission" date="2021-03" db="EMBL/GenBank/DDBJ databases">
        <title>Chromosome level genome of the anhydrobiotic midge Polypedilum vanderplanki.</title>
        <authorList>
            <person name="Yoshida Y."/>
            <person name="Kikawada T."/>
            <person name="Gusev O."/>
        </authorList>
    </citation>
    <scope>NUCLEOTIDE SEQUENCE</scope>
    <source>
        <strain evidence="5">NIAS01</strain>
        <tissue evidence="5">Whole body or cell culture</tissue>
    </source>
</reference>
<evidence type="ECO:0000256" key="4">
    <source>
        <dbReference type="SAM" id="SignalP"/>
    </source>
</evidence>
<evidence type="ECO:0000256" key="1">
    <source>
        <dbReference type="ARBA" id="ARBA00022614"/>
    </source>
</evidence>
<accession>A0A9J6BZE3</accession>
<evidence type="ECO:0000256" key="3">
    <source>
        <dbReference type="ARBA" id="ARBA00022737"/>
    </source>
</evidence>
<evidence type="ECO:0000256" key="2">
    <source>
        <dbReference type="ARBA" id="ARBA00022729"/>
    </source>
</evidence>
<dbReference type="InterPro" id="IPR050328">
    <property type="entry name" value="Dev_Immune_Receptor"/>
</dbReference>
<name>A0A9J6BZE3_POLVA</name>
<dbReference type="AlphaFoldDB" id="A0A9J6BZE3"/>
<dbReference type="InterPro" id="IPR032675">
    <property type="entry name" value="LRR_dom_sf"/>
</dbReference>
<dbReference type="InterPro" id="IPR001611">
    <property type="entry name" value="Leu-rich_rpt"/>
</dbReference>
<keyword evidence="1" id="KW-0433">Leucine-rich repeat</keyword>
<evidence type="ECO:0000313" key="6">
    <source>
        <dbReference type="Proteomes" id="UP001107558"/>
    </source>
</evidence>
<dbReference type="InterPro" id="IPR003591">
    <property type="entry name" value="Leu-rich_rpt_typical-subtyp"/>
</dbReference>
<proteinExistence type="predicted"/>
<protein>
    <submittedName>
        <fullName evidence="5">Uncharacterized protein</fullName>
    </submittedName>
</protein>
<keyword evidence="2 4" id="KW-0732">Signal</keyword>
<comment type="caution">
    <text evidence="5">The sequence shown here is derived from an EMBL/GenBank/DDBJ whole genome shotgun (WGS) entry which is preliminary data.</text>
</comment>
<keyword evidence="3" id="KW-0677">Repeat</keyword>
<dbReference type="PROSITE" id="PS51450">
    <property type="entry name" value="LRR"/>
    <property type="match status" value="1"/>
</dbReference>
<dbReference type="OrthoDB" id="7783132at2759"/>
<dbReference type="SUPFAM" id="SSF52058">
    <property type="entry name" value="L domain-like"/>
    <property type="match status" value="1"/>
</dbReference>
<dbReference type="Proteomes" id="UP001107558">
    <property type="component" value="Chromosome 2"/>
</dbReference>
<dbReference type="PRINTS" id="PR00019">
    <property type="entry name" value="LEURICHRPT"/>
</dbReference>
<dbReference type="PANTHER" id="PTHR24373">
    <property type="entry name" value="SLIT RELATED LEUCINE-RICH REPEAT NEURONAL PROTEIN"/>
    <property type="match status" value="1"/>
</dbReference>
<dbReference type="SMART" id="SM00369">
    <property type="entry name" value="LRR_TYP"/>
    <property type="match status" value="5"/>
</dbReference>
<organism evidence="5 6">
    <name type="scientific">Polypedilum vanderplanki</name>
    <name type="common">Sleeping chironomid midge</name>
    <dbReference type="NCBI Taxonomy" id="319348"/>
    <lineage>
        <taxon>Eukaryota</taxon>
        <taxon>Metazoa</taxon>
        <taxon>Ecdysozoa</taxon>
        <taxon>Arthropoda</taxon>
        <taxon>Hexapoda</taxon>
        <taxon>Insecta</taxon>
        <taxon>Pterygota</taxon>
        <taxon>Neoptera</taxon>
        <taxon>Endopterygota</taxon>
        <taxon>Diptera</taxon>
        <taxon>Nematocera</taxon>
        <taxon>Chironomoidea</taxon>
        <taxon>Chironomidae</taxon>
        <taxon>Chironominae</taxon>
        <taxon>Polypedilum</taxon>
        <taxon>Polypedilum</taxon>
    </lineage>
</organism>
<dbReference type="Pfam" id="PF13855">
    <property type="entry name" value="LRR_8"/>
    <property type="match status" value="2"/>
</dbReference>
<feature type="chain" id="PRO_5039915660" evidence="4">
    <location>
        <begin position="19"/>
        <end position="321"/>
    </location>
</feature>
<dbReference type="Gene3D" id="3.80.10.10">
    <property type="entry name" value="Ribonuclease Inhibitor"/>
    <property type="match status" value="2"/>
</dbReference>
<feature type="signal peptide" evidence="4">
    <location>
        <begin position="1"/>
        <end position="18"/>
    </location>
</feature>
<evidence type="ECO:0000313" key="5">
    <source>
        <dbReference type="EMBL" id="KAG5675268.1"/>
    </source>
</evidence>
<dbReference type="PANTHER" id="PTHR24373:SF275">
    <property type="entry name" value="TIR DOMAIN-CONTAINING PROTEIN"/>
    <property type="match status" value="1"/>
</dbReference>
<sequence length="321" mass="36692">MFLKIFSFILIFVTIADSKVIELKCNPNFDVQSIVNLPYRCINGLSCFFENINVDENTNLVLNYDEANYGLDCVGFINSTISILPSNLFNKYCAVSSLYASGIGLKFLPQNTFENATNMLDMNLSGNKLKKLESRVFSPCKGLKKLVLSHNEIDEIDMDAFDHLDGLEDLDLSNNKLTNIPHKALAQLKNLRTLNLGNNTLIVRYGQFPSSLVSLDLSYNKLENFTLKSIISLTNIKYLYLNGNRIYRFRQHIFPDGILEALKSLKHIQLSDNEFYCTTLADIVIWLEKYKIHIDVEPHWMIINSSNIRGVGCKEESRFFL</sequence>